<dbReference type="RefSeq" id="WP_074958705.1">
    <property type="nucleotide sequence ID" value="NZ_BJXR01000045.1"/>
</dbReference>
<feature type="transmembrane region" description="Helical" evidence="6">
    <location>
        <begin position="54"/>
        <end position="74"/>
    </location>
</feature>
<dbReference type="SUPFAM" id="SSF81452">
    <property type="entry name" value="Cytochrome c oxidase subunit III-like"/>
    <property type="match status" value="1"/>
</dbReference>
<name>A0A511TCP2_MYXFU</name>
<dbReference type="PROSITE" id="PS50253">
    <property type="entry name" value="COX3"/>
    <property type="match status" value="1"/>
</dbReference>
<dbReference type="InterPro" id="IPR035973">
    <property type="entry name" value="Cyt_c_oxidase_su3-like_sf"/>
</dbReference>
<evidence type="ECO:0000313" key="9">
    <source>
        <dbReference type="EMBL" id="SEU39441.1"/>
    </source>
</evidence>
<evidence type="ECO:0000313" key="10">
    <source>
        <dbReference type="Proteomes" id="UP000183760"/>
    </source>
</evidence>
<evidence type="ECO:0000313" key="8">
    <source>
        <dbReference type="EMBL" id="GEN11212.1"/>
    </source>
</evidence>
<keyword evidence="2 5" id="KW-0812">Transmembrane</keyword>
<reference evidence="9 10" key="1">
    <citation type="submission" date="2016-10" db="EMBL/GenBank/DDBJ databases">
        <authorList>
            <person name="Varghese N."/>
            <person name="Submissions S."/>
        </authorList>
    </citation>
    <scope>NUCLEOTIDE SEQUENCE [LARGE SCALE GENOMIC DNA]</scope>
    <source>
        <strain evidence="9 10">DSM 16525</strain>
    </source>
</reference>
<organism evidence="8 11">
    <name type="scientific">Myxococcus fulvus</name>
    <dbReference type="NCBI Taxonomy" id="33"/>
    <lineage>
        <taxon>Bacteria</taxon>
        <taxon>Pseudomonadati</taxon>
        <taxon>Myxococcota</taxon>
        <taxon>Myxococcia</taxon>
        <taxon>Myxococcales</taxon>
        <taxon>Cystobacterineae</taxon>
        <taxon>Myxococcaceae</taxon>
        <taxon>Myxococcus</taxon>
    </lineage>
</organism>
<gene>
    <name evidence="8" type="ORF">MFU01_62490</name>
    <name evidence="9" type="ORF">SAMN05443572_11462</name>
</gene>
<evidence type="ECO:0000256" key="5">
    <source>
        <dbReference type="RuleBase" id="RU003376"/>
    </source>
</evidence>
<feature type="transmembrane region" description="Helical" evidence="6">
    <location>
        <begin position="125"/>
        <end position="149"/>
    </location>
</feature>
<feature type="transmembrane region" description="Helical" evidence="6">
    <location>
        <begin position="86"/>
        <end position="105"/>
    </location>
</feature>
<dbReference type="GO" id="GO:0005886">
    <property type="term" value="C:plasma membrane"/>
    <property type="evidence" value="ECO:0007669"/>
    <property type="project" value="UniProtKB-SubCell"/>
</dbReference>
<dbReference type="Proteomes" id="UP000183760">
    <property type="component" value="Unassembled WGS sequence"/>
</dbReference>
<evidence type="ECO:0000256" key="2">
    <source>
        <dbReference type="ARBA" id="ARBA00022692"/>
    </source>
</evidence>
<feature type="domain" description="Heme-copper oxidase subunit III family profile" evidence="7">
    <location>
        <begin position="28"/>
        <end position="185"/>
    </location>
</feature>
<feature type="transmembrane region" description="Helical" evidence="6">
    <location>
        <begin position="161"/>
        <end position="184"/>
    </location>
</feature>
<evidence type="ECO:0000256" key="1">
    <source>
        <dbReference type="ARBA" id="ARBA00004141"/>
    </source>
</evidence>
<sequence length="185" mass="20825">MSTPARSTPSEVDARTQWLGTVLGLSAWAMFFAALMFAVGWYRMREAWPSPRVPTWGLGLTGLLLVAGSVALYLGSRREGPRPLWATWGVWALGLGFLVLQAMWMHRAWWTEHLRIPESGVPASAFHGLTALHALHVLAVEVGLFACCWRHPRGVDVRASWRTWSLGWHFVTVTWVFLFIAVYLP</sequence>
<dbReference type="Pfam" id="PF00510">
    <property type="entry name" value="COX3"/>
    <property type="match status" value="1"/>
</dbReference>
<comment type="subcellular location">
    <subcellularLocation>
        <location evidence="5">Cell membrane</location>
        <topology evidence="5">Multi-pass membrane protein</topology>
    </subcellularLocation>
    <subcellularLocation>
        <location evidence="1">Membrane</location>
        <topology evidence="1">Multi-pass membrane protein</topology>
    </subcellularLocation>
</comment>
<keyword evidence="3 6" id="KW-1133">Transmembrane helix</keyword>
<dbReference type="STRING" id="1334629.MFUL124B02_42735"/>
<comment type="similarity">
    <text evidence="5">Belongs to the cytochrome c oxidase subunit 3 family.</text>
</comment>
<evidence type="ECO:0000256" key="3">
    <source>
        <dbReference type="ARBA" id="ARBA00022989"/>
    </source>
</evidence>
<dbReference type="EMBL" id="BJXR01000045">
    <property type="protein sequence ID" value="GEN11212.1"/>
    <property type="molecule type" value="Genomic_DNA"/>
</dbReference>
<accession>A0A511TCP2</accession>
<comment type="caution">
    <text evidence="8">The sequence shown here is derived from an EMBL/GenBank/DDBJ whole genome shotgun (WGS) entry which is preliminary data.</text>
</comment>
<evidence type="ECO:0000256" key="4">
    <source>
        <dbReference type="ARBA" id="ARBA00023136"/>
    </source>
</evidence>
<protein>
    <submittedName>
        <fullName evidence="9">Cytochrome c oxidase subunit 3</fullName>
    </submittedName>
</protein>
<keyword evidence="10" id="KW-1185">Reference proteome</keyword>
<dbReference type="GO" id="GO:0022904">
    <property type="term" value="P:respiratory electron transport chain"/>
    <property type="evidence" value="ECO:0007669"/>
    <property type="project" value="InterPro"/>
</dbReference>
<evidence type="ECO:0000259" key="7">
    <source>
        <dbReference type="PROSITE" id="PS50253"/>
    </source>
</evidence>
<dbReference type="AlphaFoldDB" id="A0A511TCP2"/>
<evidence type="ECO:0000313" key="11">
    <source>
        <dbReference type="Proteomes" id="UP000321514"/>
    </source>
</evidence>
<dbReference type="Gene3D" id="1.20.120.80">
    <property type="entry name" value="Cytochrome c oxidase, subunit III, four-helix bundle"/>
    <property type="match status" value="1"/>
</dbReference>
<dbReference type="OrthoDB" id="5516001at2"/>
<dbReference type="Proteomes" id="UP000321514">
    <property type="component" value="Unassembled WGS sequence"/>
</dbReference>
<reference evidence="8 11" key="2">
    <citation type="submission" date="2019-07" db="EMBL/GenBank/DDBJ databases">
        <title>Whole genome shotgun sequence of Myxococcus fulvus NBRC 100333.</title>
        <authorList>
            <person name="Hosoyama A."/>
            <person name="Uohara A."/>
            <person name="Ohji S."/>
            <person name="Ichikawa N."/>
        </authorList>
    </citation>
    <scope>NUCLEOTIDE SEQUENCE [LARGE SCALE GENOMIC DNA]</scope>
    <source>
        <strain evidence="8 11">NBRC 100333</strain>
    </source>
</reference>
<dbReference type="InterPro" id="IPR000298">
    <property type="entry name" value="Cyt_c_oxidase-like_su3"/>
</dbReference>
<dbReference type="GO" id="GO:0004129">
    <property type="term" value="F:cytochrome-c oxidase activity"/>
    <property type="evidence" value="ECO:0007669"/>
    <property type="project" value="InterPro"/>
</dbReference>
<feature type="transmembrane region" description="Helical" evidence="6">
    <location>
        <begin position="21"/>
        <end position="42"/>
    </location>
</feature>
<proteinExistence type="inferred from homology"/>
<evidence type="ECO:0000256" key="6">
    <source>
        <dbReference type="SAM" id="Phobius"/>
    </source>
</evidence>
<keyword evidence="4 6" id="KW-0472">Membrane</keyword>
<dbReference type="InterPro" id="IPR013833">
    <property type="entry name" value="Cyt_c_oxidase_su3_a-hlx"/>
</dbReference>
<dbReference type="EMBL" id="FOIB01000014">
    <property type="protein sequence ID" value="SEU39441.1"/>
    <property type="molecule type" value="Genomic_DNA"/>
</dbReference>